<evidence type="ECO:0000313" key="9">
    <source>
        <dbReference type="EMBL" id="MFC7386802.1"/>
    </source>
</evidence>
<dbReference type="Proteomes" id="UP001596496">
    <property type="component" value="Unassembled WGS sequence"/>
</dbReference>
<dbReference type="PROSITE" id="PS51755">
    <property type="entry name" value="OMPR_PHOB"/>
    <property type="match status" value="1"/>
</dbReference>
<reference evidence="10" key="1">
    <citation type="journal article" date="2019" name="Int. J. Syst. Evol. Microbiol.">
        <title>The Global Catalogue of Microorganisms (GCM) 10K type strain sequencing project: providing services to taxonomists for standard genome sequencing and annotation.</title>
        <authorList>
            <consortium name="The Broad Institute Genomics Platform"/>
            <consortium name="The Broad Institute Genome Sequencing Center for Infectious Disease"/>
            <person name="Wu L."/>
            <person name="Ma J."/>
        </authorList>
    </citation>
    <scope>NUCLEOTIDE SEQUENCE [LARGE SCALE GENOMIC DNA]</scope>
    <source>
        <strain evidence="10">CECT 7649</strain>
    </source>
</reference>
<feature type="domain" description="OmpR/PhoB-type" evidence="8">
    <location>
        <begin position="1"/>
        <end position="67"/>
    </location>
</feature>
<name>A0ABW2PCN6_9ACTN</name>
<organism evidence="9 10">
    <name type="scientific">Sphaerisporangium rhizosphaerae</name>
    <dbReference type="NCBI Taxonomy" id="2269375"/>
    <lineage>
        <taxon>Bacteria</taxon>
        <taxon>Bacillati</taxon>
        <taxon>Actinomycetota</taxon>
        <taxon>Actinomycetes</taxon>
        <taxon>Streptosporangiales</taxon>
        <taxon>Streptosporangiaceae</taxon>
        <taxon>Sphaerisporangium</taxon>
    </lineage>
</organism>
<evidence type="ECO:0000256" key="5">
    <source>
        <dbReference type="PROSITE-ProRule" id="PRU00339"/>
    </source>
</evidence>
<accession>A0ABW2PCN6</accession>
<feature type="DNA-binding region" description="OmpR/PhoB-type" evidence="6">
    <location>
        <begin position="1"/>
        <end position="67"/>
    </location>
</feature>
<proteinExistence type="inferred from homology"/>
<dbReference type="SMART" id="SM00028">
    <property type="entry name" value="TPR"/>
    <property type="match status" value="9"/>
</dbReference>
<comment type="similarity">
    <text evidence="1">Belongs to the AfsR/DnrI/RedD regulatory family.</text>
</comment>
<keyword evidence="3 6" id="KW-0238">DNA-binding</keyword>
<dbReference type="SUPFAM" id="SSF46894">
    <property type="entry name" value="C-terminal effector domain of the bipartite response regulators"/>
    <property type="match status" value="1"/>
</dbReference>
<evidence type="ECO:0000256" key="4">
    <source>
        <dbReference type="ARBA" id="ARBA00023163"/>
    </source>
</evidence>
<keyword evidence="4" id="KW-0804">Transcription</keyword>
<dbReference type="InterPro" id="IPR011990">
    <property type="entry name" value="TPR-like_helical_dom_sf"/>
</dbReference>
<gene>
    <name evidence="9" type="ORF">ACFQSB_31650</name>
</gene>
<dbReference type="PRINTS" id="PR00364">
    <property type="entry name" value="DISEASERSIST"/>
</dbReference>
<dbReference type="Gene3D" id="3.40.50.300">
    <property type="entry name" value="P-loop containing nucleotide triphosphate hydrolases"/>
    <property type="match status" value="1"/>
</dbReference>
<dbReference type="SMART" id="SM01043">
    <property type="entry name" value="BTAD"/>
    <property type="match status" value="1"/>
</dbReference>
<protein>
    <submittedName>
        <fullName evidence="9">Tetratricopeptide repeat protein</fullName>
    </submittedName>
</protein>
<dbReference type="Gene3D" id="1.25.40.10">
    <property type="entry name" value="Tetratricopeptide repeat domain"/>
    <property type="match status" value="3"/>
</dbReference>
<dbReference type="InterPro" id="IPR051677">
    <property type="entry name" value="AfsR-DnrI-RedD_regulator"/>
</dbReference>
<evidence type="ECO:0000256" key="2">
    <source>
        <dbReference type="ARBA" id="ARBA00023015"/>
    </source>
</evidence>
<comment type="caution">
    <text evidence="9">The sequence shown here is derived from an EMBL/GenBank/DDBJ whole genome shotgun (WGS) entry which is preliminary data.</text>
</comment>
<dbReference type="SUPFAM" id="SSF48452">
    <property type="entry name" value="TPR-like"/>
    <property type="match status" value="3"/>
</dbReference>
<dbReference type="PANTHER" id="PTHR35807:SF1">
    <property type="entry name" value="TRANSCRIPTIONAL REGULATOR REDD"/>
    <property type="match status" value="1"/>
</dbReference>
<sequence length="1039" mass="114031">MLANLLLVPGRSLAMDVIADHVWGERPPAKARENLASYVSRTRRRLRDAVGERIRIEARGSTYTLEIDPETIDLYRFRALYRQAVAVAGSGDAGHAVRLFKQAEVLWQGEALAGLPGAWAMSMREVLTREGASARRERLDLELRLGRHTEVVGELRHLLVAQPADETLAAQLMTALYRGDRRAEALETYRRVRRHLVDTLATEPGPRLSELHQRILRGDAELAVTPIYRRGEAVPQPDTLPSDMPHFTGRQREIEAVRAMRARSGGLVVAIQGMPGAGKSALAVHLAHELAPRYPDASLRLDLRAHDPVQPPLDTPAALFTLLRMLGIPASRIPRSSAERSAMWQAELAYRRAVVILDDASGPDQVRPLLGGSPASLVLITSRAGFDGTDGVRCVPLGVLSSEEATELATRLCGGHVERAAVREVVRLSGGLPLAITLRAGRVGAGSSGVAVGRAENGGPPESGGPSLYSPPLSGSSLSGPSLRGPDRRPATWHVAAEVHEELGQAFELSYRNLAEDQKQAFRRLALSPCRDITDEMAGALCGTTAAGAGPLIEALARHHLLQQTAPGRHRFHDVVRSYAHHLARREDPESDRRRSIARLLQHYQEAAESAVRALRLSDGGADGEVRDGGTRADVAGVRRWLADEWSTVLQLAQYAAAHEWKALCARLTRVMADYLDTEGHWEDAAAGHLTALHACRELGDLRGIAQAARDLGFVRFRTGRHEDALQHTQEALSLYRSLDDRRAEARCLDQIGVVHWASAHYREALAHCEEARAIYRSVRDMKGEADALGHSGIVYWHLGRYRDSLDLLARALAAYRCIGDLRGEAKTLNNMGDVHKHRGYHRDAVRLYEESSDIFEKIAGRQNHAILHSNRGDVHQYKGRHVAALECYRSAMATFQETGDRRNQADILNGIGTTYLLMGCAEESLVHFEKAKGLAEEIADSYQAVRALVGIGDVHGSARRHVSALDTYRQAIVIARTIGDLYQEAQIHKRMADAFCYLDGPGAARINWRQAYSLLKELGLPEAEDVGIRLQALGGVAL</sequence>
<dbReference type="EMBL" id="JBHTCG010000030">
    <property type="protein sequence ID" value="MFC7386802.1"/>
    <property type="molecule type" value="Genomic_DNA"/>
</dbReference>
<dbReference type="RefSeq" id="WP_380830521.1">
    <property type="nucleotide sequence ID" value="NZ_JBHTCG010000030.1"/>
</dbReference>
<evidence type="ECO:0000259" key="8">
    <source>
        <dbReference type="PROSITE" id="PS51755"/>
    </source>
</evidence>
<feature type="region of interest" description="Disordered" evidence="7">
    <location>
        <begin position="451"/>
        <end position="490"/>
    </location>
</feature>
<evidence type="ECO:0000256" key="6">
    <source>
        <dbReference type="PROSITE-ProRule" id="PRU01091"/>
    </source>
</evidence>
<keyword evidence="5" id="KW-0802">TPR repeat</keyword>
<evidence type="ECO:0000313" key="10">
    <source>
        <dbReference type="Proteomes" id="UP001596496"/>
    </source>
</evidence>
<evidence type="ECO:0000256" key="1">
    <source>
        <dbReference type="ARBA" id="ARBA00005820"/>
    </source>
</evidence>
<dbReference type="InterPro" id="IPR019734">
    <property type="entry name" value="TPR_rpt"/>
</dbReference>
<keyword evidence="10" id="KW-1185">Reference proteome</keyword>
<dbReference type="InterPro" id="IPR036388">
    <property type="entry name" value="WH-like_DNA-bd_sf"/>
</dbReference>
<evidence type="ECO:0000256" key="3">
    <source>
        <dbReference type="ARBA" id="ARBA00023125"/>
    </source>
</evidence>
<dbReference type="Pfam" id="PF13424">
    <property type="entry name" value="TPR_12"/>
    <property type="match status" value="3"/>
</dbReference>
<feature type="compositionally biased region" description="Low complexity" evidence="7">
    <location>
        <begin position="451"/>
        <end position="484"/>
    </location>
</feature>
<dbReference type="CDD" id="cd15831">
    <property type="entry name" value="BTAD"/>
    <property type="match status" value="1"/>
</dbReference>
<dbReference type="PANTHER" id="PTHR35807">
    <property type="entry name" value="TRANSCRIPTIONAL REGULATOR REDD-RELATED"/>
    <property type="match status" value="1"/>
</dbReference>
<feature type="repeat" description="TPR" evidence="5">
    <location>
        <begin position="706"/>
        <end position="739"/>
    </location>
</feature>
<dbReference type="InterPro" id="IPR005158">
    <property type="entry name" value="BTAD"/>
</dbReference>
<dbReference type="Pfam" id="PF03704">
    <property type="entry name" value="BTAD"/>
    <property type="match status" value="1"/>
</dbReference>
<dbReference type="InterPro" id="IPR027417">
    <property type="entry name" value="P-loop_NTPase"/>
</dbReference>
<evidence type="ECO:0000256" key="7">
    <source>
        <dbReference type="SAM" id="MobiDB-lite"/>
    </source>
</evidence>
<dbReference type="InterPro" id="IPR016032">
    <property type="entry name" value="Sig_transdc_resp-reg_C-effctor"/>
</dbReference>
<dbReference type="SUPFAM" id="SSF52540">
    <property type="entry name" value="P-loop containing nucleoside triphosphate hydrolases"/>
    <property type="match status" value="1"/>
</dbReference>
<dbReference type="PROSITE" id="PS50005">
    <property type="entry name" value="TPR"/>
    <property type="match status" value="1"/>
</dbReference>
<dbReference type="Gene3D" id="1.10.10.10">
    <property type="entry name" value="Winged helix-like DNA-binding domain superfamily/Winged helix DNA-binding domain"/>
    <property type="match status" value="1"/>
</dbReference>
<dbReference type="CDD" id="cd02019">
    <property type="entry name" value="NK"/>
    <property type="match status" value="1"/>
</dbReference>
<dbReference type="InterPro" id="IPR001867">
    <property type="entry name" value="OmpR/PhoB-type_DNA-bd"/>
</dbReference>
<keyword evidence="2" id="KW-0805">Transcription regulation</keyword>